<comment type="caution">
    <text evidence="1">The sequence shown here is derived from an EMBL/GenBank/DDBJ whole genome shotgun (WGS) entry which is preliminary data.</text>
</comment>
<accession>A0A4R4YWD7</accession>
<reference evidence="1 2" key="1">
    <citation type="submission" date="2019-03" db="EMBL/GenBank/DDBJ databases">
        <title>Draft genome sequences of novel Actinobacteria.</title>
        <authorList>
            <person name="Sahin N."/>
            <person name="Ay H."/>
            <person name="Saygin H."/>
        </authorList>
    </citation>
    <scope>NUCLEOTIDE SEQUENCE [LARGE SCALE GENOMIC DNA]</scope>
    <source>
        <strain evidence="1 2">JCM 13523</strain>
    </source>
</reference>
<protein>
    <submittedName>
        <fullName evidence="1">Uncharacterized protein</fullName>
    </submittedName>
</protein>
<sequence length="103" mass="11946">MEFPSPISDRQWIDGTGTVWRIRRGELRWSRISGLIRDPAVQVLRFYMRDAMQVPPGEREALLATIRPYLRGSERAPDDHTDFAVAEFKSDDHRSTLIIEESC</sequence>
<organism evidence="1 2">
    <name type="scientific">Kribbella antibiotica</name>
    <dbReference type="NCBI Taxonomy" id="190195"/>
    <lineage>
        <taxon>Bacteria</taxon>
        <taxon>Bacillati</taxon>
        <taxon>Actinomycetota</taxon>
        <taxon>Actinomycetes</taxon>
        <taxon>Propionibacteriales</taxon>
        <taxon>Kribbellaceae</taxon>
        <taxon>Kribbella</taxon>
    </lineage>
</organism>
<dbReference type="AlphaFoldDB" id="A0A4R4YWD7"/>
<gene>
    <name evidence="1" type="ORF">E1263_31695</name>
</gene>
<evidence type="ECO:0000313" key="2">
    <source>
        <dbReference type="Proteomes" id="UP000295124"/>
    </source>
</evidence>
<evidence type="ECO:0000313" key="1">
    <source>
        <dbReference type="EMBL" id="TDD49768.1"/>
    </source>
</evidence>
<keyword evidence="2" id="KW-1185">Reference proteome</keyword>
<proteinExistence type="predicted"/>
<dbReference type="Proteomes" id="UP000295124">
    <property type="component" value="Unassembled WGS sequence"/>
</dbReference>
<dbReference type="EMBL" id="SMKX01000127">
    <property type="protein sequence ID" value="TDD49768.1"/>
    <property type="molecule type" value="Genomic_DNA"/>
</dbReference>
<dbReference type="RefSeq" id="WP_132174084.1">
    <property type="nucleotide sequence ID" value="NZ_SMKX01000127.1"/>
</dbReference>
<dbReference type="OrthoDB" id="3830199at2"/>
<name>A0A4R4YWD7_9ACTN</name>